<gene>
    <name evidence="2" type="ORF">HGH92_13590</name>
</gene>
<dbReference type="AlphaFoldDB" id="A0A847RQQ4"/>
<evidence type="ECO:0000313" key="2">
    <source>
        <dbReference type="EMBL" id="NLR65346.1"/>
    </source>
</evidence>
<evidence type="ECO:0000256" key="1">
    <source>
        <dbReference type="SAM" id="Phobius"/>
    </source>
</evidence>
<protein>
    <submittedName>
        <fullName evidence="2">Uncharacterized protein</fullName>
    </submittedName>
</protein>
<accession>A0A847RQQ4</accession>
<name>A0A847RQQ4_9BACT</name>
<keyword evidence="1" id="KW-0812">Transmembrane</keyword>
<comment type="caution">
    <text evidence="2">The sequence shown here is derived from an EMBL/GenBank/DDBJ whole genome shotgun (WGS) entry which is preliminary data.</text>
</comment>
<dbReference type="Proteomes" id="UP000570474">
    <property type="component" value="Unassembled WGS sequence"/>
</dbReference>
<dbReference type="EMBL" id="JABAIA010000001">
    <property type="protein sequence ID" value="NLR65346.1"/>
    <property type="molecule type" value="Genomic_DNA"/>
</dbReference>
<proteinExistence type="predicted"/>
<dbReference type="RefSeq" id="WP_168871241.1">
    <property type="nucleotide sequence ID" value="NZ_JABAIA010000001.1"/>
</dbReference>
<keyword evidence="1" id="KW-0472">Membrane</keyword>
<sequence length="50" mass="5163">MIYCLPFLFSSSMEDLVGAGFPFVGGAIIASAGLIASSNLAKGDRNVVVR</sequence>
<reference evidence="2 3" key="1">
    <citation type="submission" date="2020-04" db="EMBL/GenBank/DDBJ databases">
        <authorList>
            <person name="Yin C."/>
        </authorList>
    </citation>
    <scope>NUCLEOTIDE SEQUENCE [LARGE SCALE GENOMIC DNA]</scope>
    <source>
        <strain evidence="2 3">Ae27</strain>
    </source>
</reference>
<evidence type="ECO:0000313" key="3">
    <source>
        <dbReference type="Proteomes" id="UP000570474"/>
    </source>
</evidence>
<feature type="transmembrane region" description="Helical" evidence="1">
    <location>
        <begin position="16"/>
        <end position="36"/>
    </location>
</feature>
<keyword evidence="1" id="KW-1133">Transmembrane helix</keyword>
<keyword evidence="3" id="KW-1185">Reference proteome</keyword>
<organism evidence="2 3">
    <name type="scientific">Chitinophaga varians</name>
    <dbReference type="NCBI Taxonomy" id="2202339"/>
    <lineage>
        <taxon>Bacteria</taxon>
        <taxon>Pseudomonadati</taxon>
        <taxon>Bacteroidota</taxon>
        <taxon>Chitinophagia</taxon>
        <taxon>Chitinophagales</taxon>
        <taxon>Chitinophagaceae</taxon>
        <taxon>Chitinophaga</taxon>
    </lineage>
</organism>